<sequence length="105" mass="12831">MSHNFIAHNTEQIILDVLYHEYVHYALFIKGEPYKDSDPEFVDTLNRLGVSQTRTHQFKGRRHLYECRKCKYQFSKNMKGYEKRYVCRKCRGRFSYLGLERYKNH</sequence>
<proteinExistence type="predicted"/>
<evidence type="ECO:0000313" key="1">
    <source>
        <dbReference type="EMBL" id="GAA3717410.1"/>
    </source>
</evidence>
<comment type="caution">
    <text evidence="1">The sequence shown here is derived from an EMBL/GenBank/DDBJ whole genome shotgun (WGS) entry which is preliminary data.</text>
</comment>
<dbReference type="EMBL" id="BAABCK010000012">
    <property type="protein sequence ID" value="GAA3717410.1"/>
    <property type="molecule type" value="Genomic_DNA"/>
</dbReference>
<name>A0ABP7EEY0_9STAP</name>
<evidence type="ECO:0000313" key="2">
    <source>
        <dbReference type="Proteomes" id="UP001500920"/>
    </source>
</evidence>
<protein>
    <recommendedName>
        <fullName evidence="3">SprT-like domain-containing protein</fullName>
    </recommendedName>
</protein>
<evidence type="ECO:0008006" key="3">
    <source>
        <dbReference type="Google" id="ProtNLM"/>
    </source>
</evidence>
<dbReference type="Proteomes" id="UP001500920">
    <property type="component" value="Unassembled WGS sequence"/>
</dbReference>
<gene>
    <name evidence="1" type="ORF">GCM10022378_04550</name>
</gene>
<organism evidence="1 2">
    <name type="scientific">Salinicoccus jeotgali</name>
    <dbReference type="NCBI Taxonomy" id="381634"/>
    <lineage>
        <taxon>Bacteria</taxon>
        <taxon>Bacillati</taxon>
        <taxon>Bacillota</taxon>
        <taxon>Bacilli</taxon>
        <taxon>Bacillales</taxon>
        <taxon>Staphylococcaceae</taxon>
        <taxon>Salinicoccus</taxon>
    </lineage>
</organism>
<reference evidence="2" key="1">
    <citation type="journal article" date="2019" name="Int. J. Syst. Evol. Microbiol.">
        <title>The Global Catalogue of Microorganisms (GCM) 10K type strain sequencing project: providing services to taxonomists for standard genome sequencing and annotation.</title>
        <authorList>
            <consortium name="The Broad Institute Genomics Platform"/>
            <consortium name="The Broad Institute Genome Sequencing Center for Infectious Disease"/>
            <person name="Wu L."/>
            <person name="Ma J."/>
        </authorList>
    </citation>
    <scope>NUCLEOTIDE SEQUENCE [LARGE SCALE GENOMIC DNA]</scope>
    <source>
        <strain evidence="2">JCM 16981</strain>
    </source>
</reference>
<keyword evidence="2" id="KW-1185">Reference proteome</keyword>
<accession>A0ABP7EEY0</accession>